<dbReference type="RefSeq" id="WP_308784491.1">
    <property type="nucleotide sequence ID" value="NZ_BLPF01000002.1"/>
</dbReference>
<reference evidence="2 3" key="1">
    <citation type="submission" date="2020-03" db="EMBL/GenBank/DDBJ databases">
        <title>Whole genome shotgun sequence of Phytohabitans houttuyneae NBRC 108639.</title>
        <authorList>
            <person name="Komaki H."/>
            <person name="Tamura T."/>
        </authorList>
    </citation>
    <scope>NUCLEOTIDE SEQUENCE [LARGE SCALE GENOMIC DNA]</scope>
    <source>
        <strain evidence="2 3">NBRC 108639</strain>
    </source>
</reference>
<evidence type="ECO:0000256" key="1">
    <source>
        <dbReference type="SAM" id="MobiDB-lite"/>
    </source>
</evidence>
<organism evidence="2 3">
    <name type="scientific">Phytohabitans houttuyneae</name>
    <dbReference type="NCBI Taxonomy" id="1076126"/>
    <lineage>
        <taxon>Bacteria</taxon>
        <taxon>Bacillati</taxon>
        <taxon>Actinomycetota</taxon>
        <taxon>Actinomycetes</taxon>
        <taxon>Micromonosporales</taxon>
        <taxon>Micromonosporaceae</taxon>
    </lineage>
</organism>
<dbReference type="AlphaFoldDB" id="A0A6V8KGP9"/>
<dbReference type="SUPFAM" id="SSF88659">
    <property type="entry name" value="Sigma3 and sigma4 domains of RNA polymerase sigma factors"/>
    <property type="match status" value="1"/>
</dbReference>
<feature type="region of interest" description="Disordered" evidence="1">
    <location>
        <begin position="37"/>
        <end position="61"/>
    </location>
</feature>
<reference evidence="2 3" key="2">
    <citation type="submission" date="2020-03" db="EMBL/GenBank/DDBJ databases">
        <authorList>
            <person name="Ichikawa N."/>
            <person name="Kimura A."/>
            <person name="Kitahashi Y."/>
            <person name="Uohara A."/>
        </authorList>
    </citation>
    <scope>NUCLEOTIDE SEQUENCE [LARGE SCALE GENOMIC DNA]</scope>
    <source>
        <strain evidence="2 3">NBRC 108639</strain>
    </source>
</reference>
<evidence type="ECO:0000313" key="2">
    <source>
        <dbReference type="EMBL" id="GFJ80867.1"/>
    </source>
</evidence>
<name>A0A6V8KGP9_9ACTN</name>
<evidence type="ECO:0000313" key="3">
    <source>
        <dbReference type="Proteomes" id="UP000482800"/>
    </source>
</evidence>
<dbReference type="EMBL" id="BLPF01000002">
    <property type="protein sequence ID" value="GFJ80867.1"/>
    <property type="molecule type" value="Genomic_DNA"/>
</dbReference>
<sequence length="61" mass="6485">MDETAEILGCGSGTVKSQTQHGLAKLRALLGTDRIELDEPPDRRSATNTTTSTGEWINAGI</sequence>
<accession>A0A6V8KGP9</accession>
<dbReference type="Gene3D" id="1.10.10.10">
    <property type="entry name" value="Winged helix-like DNA-binding domain superfamily/Winged helix DNA-binding domain"/>
    <property type="match status" value="1"/>
</dbReference>
<gene>
    <name evidence="2" type="ORF">Phou_050470</name>
</gene>
<dbReference type="InterPro" id="IPR036388">
    <property type="entry name" value="WH-like_DNA-bd_sf"/>
</dbReference>
<comment type="caution">
    <text evidence="2">The sequence shown here is derived from an EMBL/GenBank/DDBJ whole genome shotgun (WGS) entry which is preliminary data.</text>
</comment>
<protein>
    <submittedName>
        <fullName evidence="2">Uncharacterized protein</fullName>
    </submittedName>
</protein>
<keyword evidence="3" id="KW-1185">Reference proteome</keyword>
<dbReference type="InterPro" id="IPR013324">
    <property type="entry name" value="RNA_pol_sigma_r3/r4-like"/>
</dbReference>
<feature type="compositionally biased region" description="Polar residues" evidence="1">
    <location>
        <begin position="46"/>
        <end position="55"/>
    </location>
</feature>
<dbReference type="Proteomes" id="UP000482800">
    <property type="component" value="Unassembled WGS sequence"/>
</dbReference>
<proteinExistence type="predicted"/>